<evidence type="ECO:0000256" key="1">
    <source>
        <dbReference type="SAM" id="MobiDB-lite"/>
    </source>
</evidence>
<evidence type="ECO:0000313" key="2">
    <source>
        <dbReference type="EMBL" id="CAE8740630.1"/>
    </source>
</evidence>
<feature type="region of interest" description="Disordered" evidence="1">
    <location>
        <begin position="85"/>
        <end position="110"/>
    </location>
</feature>
<feature type="compositionally biased region" description="Low complexity" evidence="1">
    <location>
        <begin position="189"/>
        <end position="203"/>
    </location>
</feature>
<comment type="caution">
    <text evidence="2">The sequence shown here is derived from an EMBL/GenBank/DDBJ whole genome shotgun (WGS) entry which is preliminary data.</text>
</comment>
<feature type="region of interest" description="Disordered" evidence="1">
    <location>
        <begin position="186"/>
        <end position="212"/>
    </location>
</feature>
<protein>
    <submittedName>
        <fullName evidence="2">Uncharacterized protein</fullName>
    </submittedName>
</protein>
<proteinExistence type="predicted"/>
<reference evidence="2" key="1">
    <citation type="submission" date="2021-02" db="EMBL/GenBank/DDBJ databases">
        <authorList>
            <person name="Dougan E. K."/>
            <person name="Rhodes N."/>
            <person name="Thang M."/>
            <person name="Chan C."/>
        </authorList>
    </citation>
    <scope>NUCLEOTIDE SEQUENCE</scope>
</reference>
<organism evidence="2 3">
    <name type="scientific">Polarella glacialis</name>
    <name type="common">Dinoflagellate</name>
    <dbReference type="NCBI Taxonomy" id="89957"/>
    <lineage>
        <taxon>Eukaryota</taxon>
        <taxon>Sar</taxon>
        <taxon>Alveolata</taxon>
        <taxon>Dinophyceae</taxon>
        <taxon>Suessiales</taxon>
        <taxon>Suessiaceae</taxon>
        <taxon>Polarella</taxon>
    </lineage>
</organism>
<feature type="non-terminal residue" evidence="2">
    <location>
        <position position="327"/>
    </location>
</feature>
<dbReference type="AlphaFoldDB" id="A0A813LV22"/>
<feature type="compositionally biased region" description="Low complexity" evidence="1">
    <location>
        <begin position="88"/>
        <end position="97"/>
    </location>
</feature>
<evidence type="ECO:0000313" key="3">
    <source>
        <dbReference type="Proteomes" id="UP000626109"/>
    </source>
</evidence>
<dbReference type="Proteomes" id="UP000626109">
    <property type="component" value="Unassembled WGS sequence"/>
</dbReference>
<dbReference type="EMBL" id="CAJNNW010037295">
    <property type="protein sequence ID" value="CAE8740630.1"/>
    <property type="molecule type" value="Genomic_DNA"/>
</dbReference>
<sequence length="327" mass="35667">MEDAACAGRLETGIETEEVPCLEVSSDSAPGRARLDELKQLPAPEPCHVLTSLLTDEDDGSCFDTSDFESLSSCGFSEISEIPEAILEGSSSSSETSRSSRRSGGRPLPTAASAELSELLRSSGFEPLSSRMSRPPNVVFAWPVEQHPTEASFSASGPMVKCALGARSPVRRARVRGTVCLPTASFQGRSEPAFSPPARSSPSSSPPPQAWHFGVRLNDERAKLELERELAARRAEASELAREAERAAYEAELARSAQEAIDRQAVLMALNHDRTELAIMYREANKELCRLRAELSQRTVQLLELRQEGGERDRRRLTAQPAQNTCV</sequence>
<gene>
    <name evidence="2" type="ORF">PGLA2088_LOCUS50102</name>
</gene>
<name>A0A813LV22_POLGL</name>
<accession>A0A813LV22</accession>